<dbReference type="PANTHER" id="PTHR14208">
    <property type="entry name" value="BASIC LEUCINE ZIPPER AND W2 DOMAIN-CONTAINING PROTEIN"/>
    <property type="match status" value="1"/>
</dbReference>
<organism evidence="3">
    <name type="scientific">Cyprideis torosa</name>
    <dbReference type="NCBI Taxonomy" id="163714"/>
    <lineage>
        <taxon>Eukaryota</taxon>
        <taxon>Metazoa</taxon>
        <taxon>Ecdysozoa</taxon>
        <taxon>Arthropoda</taxon>
        <taxon>Crustacea</taxon>
        <taxon>Oligostraca</taxon>
        <taxon>Ostracoda</taxon>
        <taxon>Podocopa</taxon>
        <taxon>Podocopida</taxon>
        <taxon>Cytherocopina</taxon>
        <taxon>Cytheroidea</taxon>
        <taxon>Cytherideidae</taxon>
        <taxon>Cyprideis</taxon>
    </lineage>
</organism>
<dbReference type="Pfam" id="PF25504">
    <property type="entry name" value="HEAT_5MP1_2"/>
    <property type="match status" value="1"/>
</dbReference>
<protein>
    <recommendedName>
        <fullName evidence="2">5MP1/2-like HEAT domain-containing protein</fullName>
    </recommendedName>
</protein>
<evidence type="ECO:0000256" key="1">
    <source>
        <dbReference type="SAM" id="MobiDB-lite"/>
    </source>
</evidence>
<gene>
    <name evidence="3" type="ORF">CTOB1V02_LOCUS569</name>
</gene>
<dbReference type="GO" id="GO:0016020">
    <property type="term" value="C:membrane"/>
    <property type="evidence" value="ECO:0007669"/>
    <property type="project" value="TreeGrafter"/>
</dbReference>
<reference evidence="3" key="1">
    <citation type="submission" date="2020-11" db="EMBL/GenBank/DDBJ databases">
        <authorList>
            <person name="Tran Van P."/>
        </authorList>
    </citation>
    <scope>NUCLEOTIDE SEQUENCE</scope>
</reference>
<dbReference type="InterPro" id="IPR057397">
    <property type="entry name" value="HEAT_5MP1_2"/>
</dbReference>
<dbReference type="PANTHER" id="PTHR14208:SF2">
    <property type="entry name" value="PROTEIN KRASAVIETZ"/>
    <property type="match status" value="1"/>
</dbReference>
<proteinExistence type="predicted"/>
<dbReference type="GO" id="GO:0005737">
    <property type="term" value="C:cytoplasm"/>
    <property type="evidence" value="ECO:0007669"/>
    <property type="project" value="TreeGrafter"/>
</dbReference>
<dbReference type="InterPro" id="IPR051245">
    <property type="entry name" value="eIF5-mimic_regulator"/>
</dbReference>
<evidence type="ECO:0000259" key="2">
    <source>
        <dbReference type="Pfam" id="PF25504"/>
    </source>
</evidence>
<dbReference type="AlphaFoldDB" id="A0A7R8W2L7"/>
<dbReference type="EMBL" id="OB660074">
    <property type="protein sequence ID" value="CAD7222567.1"/>
    <property type="molecule type" value="Genomic_DNA"/>
</dbReference>
<evidence type="ECO:0000313" key="3">
    <source>
        <dbReference type="EMBL" id="CAD7222567.1"/>
    </source>
</evidence>
<name>A0A7R8W2L7_9CRUS</name>
<feature type="domain" description="5MP1/2-like HEAT" evidence="2">
    <location>
        <begin position="15"/>
        <end position="261"/>
    </location>
</feature>
<dbReference type="OrthoDB" id="1727522at2759"/>
<feature type="region of interest" description="Disordered" evidence="1">
    <location>
        <begin position="1"/>
        <end position="26"/>
    </location>
</feature>
<accession>A0A7R8W2L7</accession>
<sequence length="375" mass="43292">MNQKSEKPTLSGQRIKTRKRDEKEKYDPVGFRDSVLQGLEDAGTDVEQISKYLDVAGAKLDYRRYGETLFDILIAGGILAPGGSLVEDAGDNNGRKFRTDACIFMQEDTMDKIRPFALVFIKLMRRYKYLEKMFEEEVKKVLLFLRGFSEKDRHRLSKALAVWISQAAVPPSCLTSLLQEHLVRDGLSSEFIVELMVAWKHEKDIQAVKSALKKAGLESKLMQFFPMNKRNKDHFHALFKDNGLAEIVEFHLTQANAEVKKELQVEVDRMVQDGDSPKEIVTFLKLRNELEEREIVGIVWNGVMSSVEWNKKEELVAEQALKHLKVRRKLHTSFCRIHDIWKIGTGAFSPRSRLLFREYELHEGLPQNRNALLQK</sequence>